<feature type="transmembrane region" description="Helical" evidence="1">
    <location>
        <begin position="107"/>
        <end position="129"/>
    </location>
</feature>
<dbReference type="PANTHER" id="PTHR33802">
    <property type="entry name" value="SI:CH211-161H7.5-RELATED"/>
    <property type="match status" value="1"/>
</dbReference>
<evidence type="ECO:0000313" key="2">
    <source>
        <dbReference type="EMBL" id="SMC94620.1"/>
    </source>
</evidence>
<dbReference type="STRING" id="151894.SAMN04488524_3563"/>
<keyword evidence="1" id="KW-0812">Transmembrane</keyword>
<evidence type="ECO:0000256" key="1">
    <source>
        <dbReference type="SAM" id="Phobius"/>
    </source>
</evidence>
<feature type="transmembrane region" description="Helical" evidence="1">
    <location>
        <begin position="43"/>
        <end position="69"/>
    </location>
</feature>
<protein>
    <recommendedName>
        <fullName evidence="4">TspO and MBR related proteins</fullName>
    </recommendedName>
</protein>
<evidence type="ECO:0000313" key="3">
    <source>
        <dbReference type="Proteomes" id="UP000192756"/>
    </source>
</evidence>
<dbReference type="Proteomes" id="UP000192756">
    <property type="component" value="Unassembled WGS sequence"/>
</dbReference>
<keyword evidence="1" id="KW-0472">Membrane</keyword>
<accession>A0A1W2DAU7</accession>
<feature type="transmembrane region" description="Helical" evidence="1">
    <location>
        <begin position="205"/>
        <end position="223"/>
    </location>
</feature>
<feature type="transmembrane region" description="Helical" evidence="1">
    <location>
        <begin position="179"/>
        <end position="198"/>
    </location>
</feature>
<reference evidence="3" key="1">
    <citation type="submission" date="2017-04" db="EMBL/GenBank/DDBJ databases">
        <authorList>
            <person name="Varghese N."/>
            <person name="Submissions S."/>
        </authorList>
    </citation>
    <scope>NUCLEOTIDE SEQUENCE [LARGE SCALE GENOMIC DNA]</scope>
    <source>
        <strain evidence="3">DSM 12126</strain>
    </source>
</reference>
<organism evidence="2 3">
    <name type="scientific">Pedobacter africanus</name>
    <dbReference type="NCBI Taxonomy" id="151894"/>
    <lineage>
        <taxon>Bacteria</taxon>
        <taxon>Pseudomonadati</taxon>
        <taxon>Bacteroidota</taxon>
        <taxon>Sphingobacteriia</taxon>
        <taxon>Sphingobacteriales</taxon>
        <taxon>Sphingobacteriaceae</taxon>
        <taxon>Pedobacter</taxon>
    </lineage>
</organism>
<gene>
    <name evidence="2" type="ORF">SAMN04488524_3563</name>
</gene>
<sequence>MKKTLALINGMALIITIAVNYLSNTGLLNGNTMKMVSDKYFNYFTPAGFAFSIWGFIYVGLIAFVVYTGRYAFKKNNDDPVLTKIGWWFVLSCCANSLWVVSWLYEYTALSVLIMVVILISLGKIVVNTRMELDRHPFKRYFFVFLPFAIYFGWISVALIANIAAFLTKIGWSGWGISAAGWTMIMICIAGLVNIVMVRTRNMREYAAVGIWALLAISVSNVNNNGPKSIIYTCYVVAAILLVFIILSAFKNRYRSIEEM</sequence>
<keyword evidence="1" id="KW-1133">Transmembrane helix</keyword>
<proteinExistence type="predicted"/>
<feature type="transmembrane region" description="Helical" evidence="1">
    <location>
        <begin position="229"/>
        <end position="250"/>
    </location>
</feature>
<name>A0A1W2DAU7_9SPHI</name>
<feature type="transmembrane region" description="Helical" evidence="1">
    <location>
        <begin position="5"/>
        <end position="23"/>
    </location>
</feature>
<dbReference type="AlphaFoldDB" id="A0A1W2DAU7"/>
<dbReference type="PANTHER" id="PTHR33802:SF1">
    <property type="entry name" value="XK-RELATED PROTEIN"/>
    <property type="match status" value="1"/>
</dbReference>
<feature type="transmembrane region" description="Helical" evidence="1">
    <location>
        <begin position="141"/>
        <end position="167"/>
    </location>
</feature>
<dbReference type="EMBL" id="FWXT01000003">
    <property type="protein sequence ID" value="SMC94620.1"/>
    <property type="molecule type" value="Genomic_DNA"/>
</dbReference>
<dbReference type="OrthoDB" id="5189031at2"/>
<feature type="transmembrane region" description="Helical" evidence="1">
    <location>
        <begin position="81"/>
        <end position="101"/>
    </location>
</feature>
<evidence type="ECO:0008006" key="4">
    <source>
        <dbReference type="Google" id="ProtNLM"/>
    </source>
</evidence>
<dbReference type="RefSeq" id="WP_084240362.1">
    <property type="nucleotide sequence ID" value="NZ_FWXT01000003.1"/>
</dbReference>
<keyword evidence="3" id="KW-1185">Reference proteome</keyword>